<dbReference type="GO" id="GO:0012505">
    <property type="term" value="C:endomembrane system"/>
    <property type="evidence" value="ECO:0007669"/>
    <property type="project" value="UniProtKB-SubCell"/>
</dbReference>
<dbReference type="Gene3D" id="1.20.1250.20">
    <property type="entry name" value="MFS general substrate transporter like domains"/>
    <property type="match status" value="1"/>
</dbReference>
<dbReference type="EMBL" id="MUHB01000032">
    <property type="protein sequence ID" value="OXA98989.1"/>
    <property type="molecule type" value="Genomic_DNA"/>
</dbReference>
<name>A0AB36NV12_9FLAO</name>
<keyword evidence="9" id="KW-1185">Reference proteome</keyword>
<dbReference type="SUPFAM" id="SSF103473">
    <property type="entry name" value="MFS general substrate transporter"/>
    <property type="match status" value="1"/>
</dbReference>
<feature type="transmembrane region" description="Helical" evidence="6">
    <location>
        <begin position="158"/>
        <end position="177"/>
    </location>
</feature>
<keyword evidence="3 6" id="KW-0812">Transmembrane</keyword>
<dbReference type="InterPro" id="IPR050495">
    <property type="entry name" value="ATG22/LtaA_families"/>
</dbReference>
<evidence type="ECO:0000256" key="2">
    <source>
        <dbReference type="ARBA" id="ARBA00022448"/>
    </source>
</evidence>
<evidence type="ECO:0000256" key="6">
    <source>
        <dbReference type="SAM" id="Phobius"/>
    </source>
</evidence>
<proteinExistence type="predicted"/>
<evidence type="ECO:0000313" key="7">
    <source>
        <dbReference type="EMBL" id="OXA98989.1"/>
    </source>
</evidence>
<dbReference type="Proteomes" id="UP000184216">
    <property type="component" value="Unassembled WGS sequence"/>
</dbReference>
<feature type="transmembrane region" description="Helical" evidence="6">
    <location>
        <begin position="387"/>
        <end position="406"/>
    </location>
</feature>
<dbReference type="InterPro" id="IPR036259">
    <property type="entry name" value="MFS_trans_sf"/>
</dbReference>
<feature type="transmembrane region" description="Helical" evidence="6">
    <location>
        <begin position="292"/>
        <end position="313"/>
    </location>
</feature>
<protein>
    <submittedName>
        <fullName evidence="7 8">MFS transporter</fullName>
    </submittedName>
</protein>
<evidence type="ECO:0000256" key="5">
    <source>
        <dbReference type="ARBA" id="ARBA00023136"/>
    </source>
</evidence>
<comment type="caution">
    <text evidence="7">The sequence shown here is derived from an EMBL/GenBank/DDBJ whole genome shotgun (WGS) entry which is preliminary data.</text>
</comment>
<dbReference type="RefSeq" id="WP_073398099.1">
    <property type="nucleotide sequence ID" value="NZ_FRBX01000008.1"/>
</dbReference>
<dbReference type="EMBL" id="FRBX01000008">
    <property type="protein sequence ID" value="SHN17760.1"/>
    <property type="molecule type" value="Genomic_DNA"/>
</dbReference>
<feature type="transmembrane region" description="Helical" evidence="6">
    <location>
        <begin position="349"/>
        <end position="366"/>
    </location>
</feature>
<keyword evidence="5 6" id="KW-0472">Membrane</keyword>
<evidence type="ECO:0000313" key="8">
    <source>
        <dbReference type="EMBL" id="SHN17760.1"/>
    </source>
</evidence>
<evidence type="ECO:0000256" key="1">
    <source>
        <dbReference type="ARBA" id="ARBA00004127"/>
    </source>
</evidence>
<feature type="transmembrane region" description="Helical" evidence="6">
    <location>
        <begin position="261"/>
        <end position="280"/>
    </location>
</feature>
<dbReference type="Proteomes" id="UP000198431">
    <property type="component" value="Unassembled WGS sequence"/>
</dbReference>
<feature type="transmembrane region" description="Helical" evidence="6">
    <location>
        <begin position="117"/>
        <end position="137"/>
    </location>
</feature>
<dbReference type="AlphaFoldDB" id="A0AB36NV12"/>
<feature type="transmembrane region" description="Helical" evidence="6">
    <location>
        <begin position="197"/>
        <end position="218"/>
    </location>
</feature>
<gene>
    <name evidence="7" type="ORF">B0A72_22855</name>
    <name evidence="8" type="ORF">SAMN05444387_4473</name>
</gene>
<dbReference type="Pfam" id="PF11700">
    <property type="entry name" value="ATG22"/>
    <property type="match status" value="1"/>
</dbReference>
<feature type="transmembrane region" description="Helical" evidence="6">
    <location>
        <begin position="20"/>
        <end position="38"/>
    </location>
</feature>
<evidence type="ECO:0000313" key="9">
    <source>
        <dbReference type="Proteomes" id="UP000184216"/>
    </source>
</evidence>
<sequence length="441" mass="49472">MADLNKGDKKLLNAWAFYDWANSVYPLVISSAVFPIFYEALFSDKDHYIDVFGMNLKNSALISFITAAAFLVVAFISPLLSGIADYVGNKKTFMKFFCYMGALSCMGLYWFNLENIYIGLLFYFLGLIGFWGSLVFYNSYLPDIAFPEQQDKLSAKGYSLGYIGSVILMIVNLAMIMKPKIFGITGTEGEAAMKAMRYSFLMVGIWWIGFSQYTYYYLPKGNKKEDQKVNKDVIFNGFKELKKVWKLLEENISLKRYLSSYFVYSMAVQTVMIAATYFGAQEIDWPSQADSTKGLIICILLIQLVAVIGAVLTSKASAKYGNIPTLIVINSIWVIFCVIVYFIWLPIHFYAMATLAGFVMGGVQALSRSTYSKLLPESDDTASFFSFYDVAEKIGIVIGMCVYGAIDQITGSPRYAIVVLGVFFTVGILLLRRVPKKGVLN</sequence>
<feature type="transmembrane region" description="Helical" evidence="6">
    <location>
        <begin position="92"/>
        <end position="111"/>
    </location>
</feature>
<keyword evidence="2" id="KW-0813">Transport</keyword>
<accession>A0AB36NV12</accession>
<reference evidence="8 9" key="2">
    <citation type="submission" date="2016-11" db="EMBL/GenBank/DDBJ databases">
        <authorList>
            <person name="Varghese N."/>
            <person name="Submissions S."/>
        </authorList>
    </citation>
    <scope>NUCLEOTIDE SEQUENCE [LARGE SCALE GENOMIC DNA]</scope>
    <source>
        <strain evidence="8 9">DSM 6368</strain>
    </source>
</reference>
<comment type="subcellular location">
    <subcellularLocation>
        <location evidence="1">Endomembrane system</location>
        <topology evidence="1">Multi-pass membrane protein</topology>
    </subcellularLocation>
</comment>
<evidence type="ECO:0000313" key="10">
    <source>
        <dbReference type="Proteomes" id="UP000198431"/>
    </source>
</evidence>
<evidence type="ECO:0000256" key="3">
    <source>
        <dbReference type="ARBA" id="ARBA00022692"/>
    </source>
</evidence>
<evidence type="ECO:0000256" key="4">
    <source>
        <dbReference type="ARBA" id="ARBA00022989"/>
    </source>
</evidence>
<feature type="transmembrane region" description="Helical" evidence="6">
    <location>
        <begin position="412"/>
        <end position="431"/>
    </location>
</feature>
<feature type="transmembrane region" description="Helical" evidence="6">
    <location>
        <begin position="58"/>
        <end position="80"/>
    </location>
</feature>
<feature type="transmembrane region" description="Helical" evidence="6">
    <location>
        <begin position="325"/>
        <end position="343"/>
    </location>
</feature>
<dbReference type="InterPro" id="IPR024671">
    <property type="entry name" value="Atg22-like"/>
</dbReference>
<keyword evidence="4 6" id="KW-1133">Transmembrane helix</keyword>
<reference evidence="7 10" key="1">
    <citation type="submission" date="2016-11" db="EMBL/GenBank/DDBJ databases">
        <title>Whole genomes of Flavobacteriaceae.</title>
        <authorList>
            <person name="Stine C."/>
            <person name="Li C."/>
            <person name="Tadesse D."/>
        </authorList>
    </citation>
    <scope>NUCLEOTIDE SEQUENCE [LARGE SCALE GENOMIC DNA]</scope>
    <source>
        <strain evidence="7 10">ATCC 19366</strain>
    </source>
</reference>
<organism evidence="7 10">
    <name type="scientific">Flavobacterium pectinovorum</name>
    <dbReference type="NCBI Taxonomy" id="29533"/>
    <lineage>
        <taxon>Bacteria</taxon>
        <taxon>Pseudomonadati</taxon>
        <taxon>Bacteroidota</taxon>
        <taxon>Flavobacteriia</taxon>
        <taxon>Flavobacteriales</taxon>
        <taxon>Flavobacteriaceae</taxon>
        <taxon>Flavobacterium</taxon>
    </lineage>
</organism>
<dbReference type="PANTHER" id="PTHR23519:SF1">
    <property type="entry name" value="AUTOPHAGY-RELATED PROTEIN 22"/>
    <property type="match status" value="1"/>
</dbReference>
<dbReference type="PANTHER" id="PTHR23519">
    <property type="entry name" value="AUTOPHAGY-RELATED PROTEIN 22"/>
    <property type="match status" value="1"/>
</dbReference>